<name>A0ABU3I5X9_9ACTN</name>
<reference evidence="6" key="1">
    <citation type="submission" date="2024-05" db="EMBL/GenBank/DDBJ databases">
        <title>30 novel species of actinomycetes from the DSMZ collection.</title>
        <authorList>
            <person name="Nouioui I."/>
        </authorList>
    </citation>
    <scope>NUCLEOTIDE SEQUENCE</scope>
    <source>
        <strain evidence="6">DSM 41972</strain>
    </source>
</reference>
<protein>
    <submittedName>
        <fullName evidence="6">Winged helix-turn-helix transcriptional regulator</fullName>
    </submittedName>
</protein>
<dbReference type="SUPFAM" id="SSF46785">
    <property type="entry name" value="Winged helix' DNA-binding domain"/>
    <property type="match status" value="1"/>
</dbReference>
<keyword evidence="2" id="KW-0238">DNA-binding</keyword>
<evidence type="ECO:0000256" key="1">
    <source>
        <dbReference type="ARBA" id="ARBA00023015"/>
    </source>
</evidence>
<dbReference type="PANTHER" id="PTHR33204:SF18">
    <property type="entry name" value="TRANSCRIPTIONAL REGULATORY PROTEIN"/>
    <property type="match status" value="1"/>
</dbReference>
<dbReference type="InterPro" id="IPR002577">
    <property type="entry name" value="HTH_HxlR"/>
</dbReference>
<dbReference type="Proteomes" id="UP001181313">
    <property type="component" value="Unassembled WGS sequence"/>
</dbReference>
<accession>A0ABU3I5X9</accession>
<evidence type="ECO:0000256" key="3">
    <source>
        <dbReference type="ARBA" id="ARBA00023163"/>
    </source>
</evidence>
<dbReference type="InterPro" id="IPR036390">
    <property type="entry name" value="WH_DNA-bd_sf"/>
</dbReference>
<comment type="caution">
    <text evidence="6">The sequence shown here is derived from an EMBL/GenBank/DDBJ whole genome shotgun (WGS) entry which is preliminary data.</text>
</comment>
<keyword evidence="3" id="KW-0804">Transcription</keyword>
<dbReference type="RefSeq" id="WP_337675226.1">
    <property type="nucleotide sequence ID" value="NZ_JAVSGH010000050.1"/>
</dbReference>
<organism evidence="6 7">
    <name type="scientific">Streptomyces althioticus subsp. attaecolombicae</name>
    <dbReference type="NCBI Taxonomy" id="3075534"/>
    <lineage>
        <taxon>Bacteria</taxon>
        <taxon>Bacillati</taxon>
        <taxon>Actinomycetota</taxon>
        <taxon>Actinomycetes</taxon>
        <taxon>Kitasatosporales</taxon>
        <taxon>Streptomycetaceae</taxon>
        <taxon>Streptomyces</taxon>
        <taxon>Streptomyces althioticus group</taxon>
    </lineage>
</organism>
<dbReference type="EMBL" id="JAVSGH010000050">
    <property type="protein sequence ID" value="MDT3728355.1"/>
    <property type="molecule type" value="Genomic_DNA"/>
</dbReference>
<sequence>MSGERVSGTDGGRTAPSSQTGPEARIPDCPLARTVGVIGPWWTLEILHEVLDGHDRFEAIRRNLQTPAEVLRERMDQLVGRGLLDTEDGAAPEDRRYRPTDGGRALRPLILAMAAYGNHRLCPEDRSLIVVDAATGAEADPVVVDRVTGRRLDTADFLFARGPRASEAIAARYPRVPGRR</sequence>
<gene>
    <name evidence="6" type="ORF">ROS62_27125</name>
</gene>
<dbReference type="PROSITE" id="PS51118">
    <property type="entry name" value="HTH_HXLR"/>
    <property type="match status" value="1"/>
</dbReference>
<feature type="domain" description="HTH hxlR-type" evidence="5">
    <location>
        <begin position="29"/>
        <end position="125"/>
    </location>
</feature>
<dbReference type="Pfam" id="PF01638">
    <property type="entry name" value="HxlR"/>
    <property type="match status" value="1"/>
</dbReference>
<feature type="region of interest" description="Disordered" evidence="4">
    <location>
        <begin position="1"/>
        <end position="27"/>
    </location>
</feature>
<keyword evidence="1" id="KW-0805">Transcription regulation</keyword>
<evidence type="ECO:0000259" key="5">
    <source>
        <dbReference type="PROSITE" id="PS51118"/>
    </source>
</evidence>
<dbReference type="PANTHER" id="PTHR33204">
    <property type="entry name" value="TRANSCRIPTIONAL REGULATOR, MARR FAMILY"/>
    <property type="match status" value="1"/>
</dbReference>
<dbReference type="InterPro" id="IPR036388">
    <property type="entry name" value="WH-like_DNA-bd_sf"/>
</dbReference>
<evidence type="ECO:0000313" key="6">
    <source>
        <dbReference type="EMBL" id="MDT3728355.1"/>
    </source>
</evidence>
<evidence type="ECO:0000256" key="2">
    <source>
        <dbReference type="ARBA" id="ARBA00023125"/>
    </source>
</evidence>
<evidence type="ECO:0000256" key="4">
    <source>
        <dbReference type="SAM" id="MobiDB-lite"/>
    </source>
</evidence>
<evidence type="ECO:0000313" key="7">
    <source>
        <dbReference type="Proteomes" id="UP001181313"/>
    </source>
</evidence>
<proteinExistence type="predicted"/>
<dbReference type="Gene3D" id="1.10.10.10">
    <property type="entry name" value="Winged helix-like DNA-binding domain superfamily/Winged helix DNA-binding domain"/>
    <property type="match status" value="1"/>
</dbReference>
<keyword evidence="7" id="KW-1185">Reference proteome</keyword>